<feature type="region of interest" description="Disordered" evidence="1">
    <location>
        <begin position="37"/>
        <end position="69"/>
    </location>
</feature>
<evidence type="ECO:0000256" key="1">
    <source>
        <dbReference type="SAM" id="MobiDB-lite"/>
    </source>
</evidence>
<feature type="region of interest" description="Disordered" evidence="1">
    <location>
        <begin position="83"/>
        <end position="102"/>
    </location>
</feature>
<keyword evidence="3" id="KW-1185">Reference proteome</keyword>
<dbReference type="KEGG" id="mbe:MBM_08441"/>
<evidence type="ECO:0000313" key="2">
    <source>
        <dbReference type="EMBL" id="EKD13358.1"/>
    </source>
</evidence>
<sequence length="126" mass="12787">MRVESMASASASAAADADADARAHAAAAMMHCRAGQGRKWGGRWDEGTMNEGTMGRRAPTSNSSLETLTASAGPPLYLTLSPPEIPSHLISPHPMGPKNGTDRAATAAAAAAAAAAATVNQCFVRV</sequence>
<protein>
    <submittedName>
        <fullName evidence="2">Uncharacterized protein</fullName>
    </submittedName>
</protein>
<dbReference type="Proteomes" id="UP000006753">
    <property type="component" value="Unassembled WGS sequence"/>
</dbReference>
<name>K1WXH3_MARBU</name>
<feature type="compositionally biased region" description="Polar residues" evidence="1">
    <location>
        <begin position="59"/>
        <end position="69"/>
    </location>
</feature>
<gene>
    <name evidence="2" type="ORF">MBM_08441</name>
</gene>
<dbReference type="EMBL" id="JH921450">
    <property type="protein sequence ID" value="EKD13358.1"/>
    <property type="molecule type" value="Genomic_DNA"/>
</dbReference>
<accession>K1WXH3</accession>
<dbReference type="HOGENOM" id="CLU_1982060_0_0_1"/>
<reference evidence="2 3" key="1">
    <citation type="journal article" date="2012" name="BMC Genomics">
        <title>Sequencing the genome of Marssonina brunnea reveals fungus-poplar co-evolution.</title>
        <authorList>
            <person name="Zhu S."/>
            <person name="Cao Y.-Z."/>
            <person name="Jiang C."/>
            <person name="Tan B.-Y."/>
            <person name="Wang Z."/>
            <person name="Feng S."/>
            <person name="Zhang L."/>
            <person name="Su X.-H."/>
            <person name="Brejova B."/>
            <person name="Vinar T."/>
            <person name="Xu M."/>
            <person name="Wang M.-X."/>
            <person name="Zhang S.-G."/>
            <person name="Huang M.-R."/>
            <person name="Wu R."/>
            <person name="Zhou Y."/>
        </authorList>
    </citation>
    <scope>NUCLEOTIDE SEQUENCE [LARGE SCALE GENOMIC DNA]</scope>
    <source>
        <strain evidence="2 3">MB_m1</strain>
    </source>
</reference>
<proteinExistence type="predicted"/>
<organism evidence="2 3">
    <name type="scientific">Marssonina brunnea f. sp. multigermtubi (strain MB_m1)</name>
    <name type="common">Marssonina leaf spot fungus</name>
    <dbReference type="NCBI Taxonomy" id="1072389"/>
    <lineage>
        <taxon>Eukaryota</taxon>
        <taxon>Fungi</taxon>
        <taxon>Dikarya</taxon>
        <taxon>Ascomycota</taxon>
        <taxon>Pezizomycotina</taxon>
        <taxon>Leotiomycetes</taxon>
        <taxon>Helotiales</taxon>
        <taxon>Drepanopezizaceae</taxon>
        <taxon>Drepanopeziza</taxon>
    </lineage>
</organism>
<dbReference type="AlphaFoldDB" id="K1WXH3"/>
<evidence type="ECO:0000313" key="3">
    <source>
        <dbReference type="Proteomes" id="UP000006753"/>
    </source>
</evidence>
<dbReference type="InParanoid" id="K1WXH3"/>